<sequence>MPTTAETENNNLVLTALFKQIDVGRSGTINFKRLAEDIPVNGENAARHRWLRCKNSFTKPPGTPLTAAETKNNTMVLTALIKQIEIGRIDFKRLAEGIPVNGENAARHRWLRVLVSLGIRDKQSRGRNDHMEGDEATSSPAKTKANSKVIRKRLGSSPLKNEVLREDSEVVTPKKGGKRKVEDKDLTDEEQGVRMMQMPARKLLKRSAKKSLKQEKMWSDDDTEEESFIGNREDEESLSGFEDTDHTRVVTKKRDRKMGEGLAGFSGFGTSRTSYCRWNPCKQQLAQGRILQTTTAKKLVGGAKKFGFLLPKKAGTSPKKNSHGRCKEARRRIIKMKSDEEEENDEEEIYYDKEGMDVEIKLEIPSRKLPYRWARATRFVEKTSDAEDEQEEKKDNVQGK</sequence>
<dbReference type="EMBL" id="VIGI01000005">
    <property type="protein sequence ID" value="KAB8300423.1"/>
    <property type="molecule type" value="Genomic_DNA"/>
</dbReference>
<feature type="compositionally biased region" description="Basic residues" evidence="1">
    <location>
        <begin position="320"/>
        <end position="330"/>
    </location>
</feature>
<feature type="compositionally biased region" description="Basic residues" evidence="1">
    <location>
        <begin position="202"/>
        <end position="211"/>
    </location>
</feature>
<keyword evidence="3" id="KW-1185">Reference proteome</keyword>
<dbReference type="OrthoDB" id="3553812at2759"/>
<feature type="compositionally biased region" description="Polar residues" evidence="1">
    <location>
        <begin position="136"/>
        <end position="146"/>
    </location>
</feature>
<name>A0A5N6KB72_MONLA</name>
<feature type="compositionally biased region" description="Basic and acidic residues" evidence="1">
    <location>
        <begin position="123"/>
        <end position="133"/>
    </location>
</feature>
<dbReference type="AlphaFoldDB" id="A0A5N6KB72"/>
<feature type="region of interest" description="Disordered" evidence="1">
    <location>
        <begin position="311"/>
        <end position="330"/>
    </location>
</feature>
<feature type="region of interest" description="Disordered" evidence="1">
    <location>
        <begin position="380"/>
        <end position="400"/>
    </location>
</feature>
<proteinExistence type="predicted"/>
<evidence type="ECO:0000256" key="1">
    <source>
        <dbReference type="SAM" id="MobiDB-lite"/>
    </source>
</evidence>
<accession>A0A5N6KB72</accession>
<feature type="region of interest" description="Disordered" evidence="1">
    <location>
        <begin position="123"/>
        <end position="253"/>
    </location>
</feature>
<feature type="compositionally biased region" description="Acidic residues" evidence="1">
    <location>
        <begin position="220"/>
        <end position="237"/>
    </location>
</feature>
<gene>
    <name evidence="2" type="ORF">EYC80_000597</name>
</gene>
<comment type="caution">
    <text evidence="2">The sequence shown here is derived from an EMBL/GenBank/DDBJ whole genome shotgun (WGS) entry which is preliminary data.</text>
</comment>
<dbReference type="Proteomes" id="UP000326757">
    <property type="component" value="Unassembled WGS sequence"/>
</dbReference>
<reference evidence="2 3" key="1">
    <citation type="submission" date="2019-06" db="EMBL/GenBank/DDBJ databases">
        <title>Genome Sequence of the Brown Rot Fungal Pathogen Monilinia laxa.</title>
        <authorList>
            <person name="De Miccolis Angelini R.M."/>
            <person name="Landi L."/>
            <person name="Abate D."/>
            <person name="Pollastro S."/>
            <person name="Romanazzi G."/>
            <person name="Faretra F."/>
        </authorList>
    </citation>
    <scope>NUCLEOTIDE SEQUENCE [LARGE SCALE GENOMIC DNA]</scope>
    <source>
        <strain evidence="2 3">Mlax316</strain>
    </source>
</reference>
<organism evidence="2 3">
    <name type="scientific">Monilinia laxa</name>
    <name type="common">Brown rot fungus</name>
    <name type="synonym">Sclerotinia laxa</name>
    <dbReference type="NCBI Taxonomy" id="61186"/>
    <lineage>
        <taxon>Eukaryota</taxon>
        <taxon>Fungi</taxon>
        <taxon>Dikarya</taxon>
        <taxon>Ascomycota</taxon>
        <taxon>Pezizomycotina</taxon>
        <taxon>Leotiomycetes</taxon>
        <taxon>Helotiales</taxon>
        <taxon>Sclerotiniaceae</taxon>
        <taxon>Monilinia</taxon>
    </lineage>
</organism>
<evidence type="ECO:0000313" key="3">
    <source>
        <dbReference type="Proteomes" id="UP000326757"/>
    </source>
</evidence>
<protein>
    <submittedName>
        <fullName evidence="2">Uncharacterized protein</fullName>
    </submittedName>
</protein>
<evidence type="ECO:0000313" key="2">
    <source>
        <dbReference type="EMBL" id="KAB8300423.1"/>
    </source>
</evidence>